<dbReference type="EMBL" id="CALNXJ010000079">
    <property type="protein sequence ID" value="CAH3161327.1"/>
    <property type="molecule type" value="Genomic_DNA"/>
</dbReference>
<name>A0AAU9XXZ5_9CNID</name>
<reference evidence="1 2" key="1">
    <citation type="submission" date="2022-05" db="EMBL/GenBank/DDBJ databases">
        <authorList>
            <consortium name="Genoscope - CEA"/>
            <person name="William W."/>
        </authorList>
    </citation>
    <scope>NUCLEOTIDE SEQUENCE [LARGE SCALE GENOMIC DNA]</scope>
</reference>
<protein>
    <recommendedName>
        <fullName evidence="3">Transposase</fullName>
    </recommendedName>
</protein>
<sequence length="519" mass="59553">MASKRKFCEHCEEYVTLRTHRLHADLYCHKTSEEVYSSEEEEIAGDDFEDVNVDRNMEHEAEDQGIEATSQGTNVQDLEEEDAVLVHDILLPESDADMLYHERVGPELTRQVWNLADEDINGDFPIIPEQYPSVYVNPAQGLQDSFNCIIRWILLVLCLWSSFSVISDNAMEILLEFLRAVFDSLATVVPGIGSFAALFPKSLHLLKKQLGIDQDNFIKYVVCPKCDTLYNFDDCYELQNRKRVLKKCTFIEFPNHRQEEAQEILNQTSAGDRASLEQQFGTRFSELMSLPHFDCVRFHIIDPMHNLFTGTAKHVMKNIWLDGENPLIKKNDLINIQEKLDKIKAPSDVGKIPRKILNSYRGFTADQWKTFTTLFSIYALSDILPKPHLELWRQFVLACSFICSPVISETRALLTHSYLLNFCKGFEQFKENIDSSNFIMTSMLSIGNVCKDVTWSAEDSSYVCCGPHHRDCLGDEFLPYLKKCYTSIFDDVDEESITGHFKRFALCTFSGDKYGSSLS</sequence>
<evidence type="ECO:0008006" key="3">
    <source>
        <dbReference type="Google" id="ProtNLM"/>
    </source>
</evidence>
<organism evidence="1 2">
    <name type="scientific">Pocillopora meandrina</name>
    <dbReference type="NCBI Taxonomy" id="46732"/>
    <lineage>
        <taxon>Eukaryota</taxon>
        <taxon>Metazoa</taxon>
        <taxon>Cnidaria</taxon>
        <taxon>Anthozoa</taxon>
        <taxon>Hexacorallia</taxon>
        <taxon>Scleractinia</taxon>
        <taxon>Astrocoeniina</taxon>
        <taxon>Pocilloporidae</taxon>
        <taxon>Pocillopora</taxon>
    </lineage>
</organism>
<evidence type="ECO:0000313" key="1">
    <source>
        <dbReference type="EMBL" id="CAH3161327.1"/>
    </source>
</evidence>
<dbReference type="PANTHER" id="PTHR46579">
    <property type="entry name" value="F5/8 TYPE C DOMAIN-CONTAINING PROTEIN-RELATED"/>
    <property type="match status" value="1"/>
</dbReference>
<proteinExistence type="predicted"/>
<dbReference type="AlphaFoldDB" id="A0AAU9XXZ5"/>
<comment type="caution">
    <text evidence="1">The sequence shown here is derived from an EMBL/GenBank/DDBJ whole genome shotgun (WGS) entry which is preliminary data.</text>
</comment>
<evidence type="ECO:0000313" key="2">
    <source>
        <dbReference type="Proteomes" id="UP001159428"/>
    </source>
</evidence>
<keyword evidence="2" id="KW-1185">Reference proteome</keyword>
<dbReference type="Proteomes" id="UP001159428">
    <property type="component" value="Unassembled WGS sequence"/>
</dbReference>
<dbReference type="PANTHER" id="PTHR46579:SF2">
    <property type="entry name" value="C2H2-TYPE DOMAIN-CONTAINING PROTEIN"/>
    <property type="match status" value="1"/>
</dbReference>
<accession>A0AAU9XXZ5</accession>
<gene>
    <name evidence="1" type="ORF">PMEA_00032806</name>
</gene>